<keyword evidence="7" id="KW-1133">Transmembrane helix</keyword>
<feature type="region of interest" description="Disordered" evidence="11">
    <location>
        <begin position="173"/>
        <end position="218"/>
    </location>
</feature>
<evidence type="ECO:0000313" key="12">
    <source>
        <dbReference type="EMBL" id="KAK1787388.1"/>
    </source>
</evidence>
<gene>
    <name evidence="12" type="ORF">P4O66_002883</name>
</gene>
<evidence type="ECO:0000256" key="3">
    <source>
        <dbReference type="ARBA" id="ARBA00022475"/>
    </source>
</evidence>
<feature type="compositionally biased region" description="Basic and acidic residues" evidence="11">
    <location>
        <begin position="262"/>
        <end position="271"/>
    </location>
</feature>
<dbReference type="AlphaFoldDB" id="A0AAD8YWM6"/>
<feature type="compositionally biased region" description="Low complexity" evidence="11">
    <location>
        <begin position="345"/>
        <end position="354"/>
    </location>
</feature>
<evidence type="ECO:0000256" key="9">
    <source>
        <dbReference type="ARBA" id="ARBA00023136"/>
    </source>
</evidence>
<keyword evidence="9" id="KW-0472">Membrane</keyword>
<keyword evidence="6" id="KW-0812">Transmembrane</keyword>
<evidence type="ECO:0000256" key="1">
    <source>
        <dbReference type="ARBA" id="ARBA00004251"/>
    </source>
</evidence>
<keyword evidence="4" id="KW-0964">Secreted</keyword>
<dbReference type="GO" id="GO:0048513">
    <property type="term" value="P:animal organ development"/>
    <property type="evidence" value="ECO:0007669"/>
    <property type="project" value="TreeGrafter"/>
</dbReference>
<dbReference type="GO" id="GO:0005615">
    <property type="term" value="C:extracellular space"/>
    <property type="evidence" value="ECO:0007669"/>
    <property type="project" value="TreeGrafter"/>
</dbReference>
<evidence type="ECO:0000313" key="13">
    <source>
        <dbReference type="Proteomes" id="UP001239994"/>
    </source>
</evidence>
<dbReference type="GO" id="GO:0008083">
    <property type="term" value="F:growth factor activity"/>
    <property type="evidence" value="ECO:0007669"/>
    <property type="project" value="UniProtKB-KW"/>
</dbReference>
<feature type="compositionally biased region" description="Pro residues" evidence="11">
    <location>
        <begin position="178"/>
        <end position="187"/>
    </location>
</feature>
<reference evidence="12" key="1">
    <citation type="submission" date="2023-03" db="EMBL/GenBank/DDBJ databases">
        <title>Electrophorus voltai genome.</title>
        <authorList>
            <person name="Bian C."/>
        </authorList>
    </citation>
    <scope>NUCLEOTIDE SEQUENCE</scope>
    <source>
        <strain evidence="12">CB-2022</strain>
        <tissue evidence="12">Muscle</tissue>
    </source>
</reference>
<protein>
    <submittedName>
        <fullName evidence="12">Uncharacterized protein</fullName>
    </submittedName>
</protein>
<evidence type="ECO:0000256" key="7">
    <source>
        <dbReference type="ARBA" id="ARBA00022989"/>
    </source>
</evidence>
<keyword evidence="3" id="KW-1003">Cell membrane</keyword>
<evidence type="ECO:0000256" key="11">
    <source>
        <dbReference type="SAM" id="MobiDB-lite"/>
    </source>
</evidence>
<dbReference type="PANTHER" id="PTHR11100">
    <property type="entry name" value="HEREGULIN-NEUREGULIN FAMILY MEMBER"/>
    <property type="match status" value="1"/>
</dbReference>
<feature type="compositionally biased region" description="Basic and acidic residues" evidence="11">
    <location>
        <begin position="284"/>
        <end position="296"/>
    </location>
</feature>
<dbReference type="EMBL" id="JAROKS010000023">
    <property type="protein sequence ID" value="KAK1787388.1"/>
    <property type="molecule type" value="Genomic_DNA"/>
</dbReference>
<feature type="region of interest" description="Disordered" evidence="11">
    <location>
        <begin position="252"/>
        <end position="379"/>
    </location>
</feature>
<evidence type="ECO:0000256" key="5">
    <source>
        <dbReference type="ARBA" id="ARBA00022536"/>
    </source>
</evidence>
<keyword evidence="13" id="KW-1185">Reference proteome</keyword>
<evidence type="ECO:0000256" key="10">
    <source>
        <dbReference type="ARBA" id="ARBA00023157"/>
    </source>
</evidence>
<evidence type="ECO:0000256" key="4">
    <source>
        <dbReference type="ARBA" id="ARBA00022525"/>
    </source>
</evidence>
<proteinExistence type="predicted"/>
<dbReference type="GO" id="GO:0035556">
    <property type="term" value="P:intracellular signal transduction"/>
    <property type="evidence" value="ECO:0007669"/>
    <property type="project" value="TreeGrafter"/>
</dbReference>
<keyword evidence="5" id="KW-0245">EGF-like domain</keyword>
<accession>A0AAD8YWM6</accession>
<evidence type="ECO:0000256" key="2">
    <source>
        <dbReference type="ARBA" id="ARBA00004613"/>
    </source>
</evidence>
<evidence type="ECO:0000256" key="6">
    <source>
        <dbReference type="ARBA" id="ARBA00022692"/>
    </source>
</evidence>
<dbReference type="Gene3D" id="2.10.25.10">
    <property type="entry name" value="Laminin"/>
    <property type="match status" value="1"/>
</dbReference>
<dbReference type="Proteomes" id="UP001239994">
    <property type="component" value="Unassembled WGS sequence"/>
</dbReference>
<name>A0AAD8YWM6_9TELE</name>
<dbReference type="GO" id="GO:0007399">
    <property type="term" value="P:nervous system development"/>
    <property type="evidence" value="ECO:0007669"/>
    <property type="project" value="InterPro"/>
</dbReference>
<comment type="subcellular location">
    <subcellularLocation>
        <location evidence="1">Cell membrane</location>
        <topology evidence="1">Single-pass type I membrane protein</topology>
    </subcellularLocation>
    <subcellularLocation>
        <location evidence="2">Secreted</location>
    </subcellularLocation>
</comment>
<keyword evidence="10" id="KW-1015">Disulfide bond</keyword>
<evidence type="ECO:0000256" key="8">
    <source>
        <dbReference type="ARBA" id="ARBA00023030"/>
    </source>
</evidence>
<dbReference type="InterPro" id="IPR040180">
    <property type="entry name" value="Neuregulin"/>
</dbReference>
<comment type="caution">
    <text evidence="12">The sequence shown here is derived from an EMBL/GenBank/DDBJ whole genome shotgun (WGS) entry which is preliminary data.</text>
</comment>
<dbReference type="GO" id="GO:0005886">
    <property type="term" value="C:plasma membrane"/>
    <property type="evidence" value="ECO:0007669"/>
    <property type="project" value="UniProtKB-SubCell"/>
</dbReference>
<keyword evidence="8" id="KW-0339">Growth factor</keyword>
<sequence>MFSLSLFTSITFFSPTFLPKHVVRVSSDAAEFQTDEVRPPSSPLSPSPKCLSLHIERLETPSGPGDVTTTLPPGSGHARRCNDTEKGYCVNDGECYFIHGINQLSCNLRDMSSPRMLLISGVRQPLSPFPVPSKLGLIHASELKTRHRRHVGLQFWVTEMSDLHKLWLKFSTKSSSLRPPPPPPPCAMAPRTRDDPARPAAHRCPAGPGEAGLVPLHPAASQGRRPRLLLSIVSAEQLRVCLVFVTCPRTSSRARTEGLVSTHEHAPREGRGTVSGTEASSASAERRPEDRRREEEAQTISGCPRGYFGPRCLQPEPLRLHMPKPNESMSTQRTGVPPSPPPPSLSWAWPGSGPAQDPPSRRRRGADGGTPPVSVVLLF</sequence>
<organism evidence="12 13">
    <name type="scientific">Electrophorus voltai</name>
    <dbReference type="NCBI Taxonomy" id="2609070"/>
    <lineage>
        <taxon>Eukaryota</taxon>
        <taxon>Metazoa</taxon>
        <taxon>Chordata</taxon>
        <taxon>Craniata</taxon>
        <taxon>Vertebrata</taxon>
        <taxon>Euteleostomi</taxon>
        <taxon>Actinopterygii</taxon>
        <taxon>Neopterygii</taxon>
        <taxon>Teleostei</taxon>
        <taxon>Ostariophysi</taxon>
        <taxon>Gymnotiformes</taxon>
        <taxon>Gymnotoidei</taxon>
        <taxon>Gymnotidae</taxon>
        <taxon>Electrophorus</taxon>
    </lineage>
</organism>
<dbReference type="PANTHER" id="PTHR11100:SF20">
    <property type="entry name" value="PRO-NEUREGULIN-2, MEMBRANE-BOUND ISOFORM"/>
    <property type="match status" value="1"/>
</dbReference>